<evidence type="ECO:0000313" key="1">
    <source>
        <dbReference type="EMBL" id="SFM21964.1"/>
    </source>
</evidence>
<organism evidence="1 2">
    <name type="scientific">Marinobacter zhejiangensis</name>
    <dbReference type="NCBI Taxonomy" id="488535"/>
    <lineage>
        <taxon>Bacteria</taxon>
        <taxon>Pseudomonadati</taxon>
        <taxon>Pseudomonadota</taxon>
        <taxon>Gammaproteobacteria</taxon>
        <taxon>Pseudomonadales</taxon>
        <taxon>Marinobacteraceae</taxon>
        <taxon>Marinobacter</taxon>
    </lineage>
</organism>
<dbReference type="Proteomes" id="UP000198519">
    <property type="component" value="Unassembled WGS sequence"/>
</dbReference>
<dbReference type="STRING" id="488535.SAMN04487963_1771"/>
<keyword evidence="2" id="KW-1185">Reference proteome</keyword>
<dbReference type="OrthoDB" id="6401262at2"/>
<dbReference type="EMBL" id="FOUE01000002">
    <property type="protein sequence ID" value="SFM21964.1"/>
    <property type="molecule type" value="Genomic_DNA"/>
</dbReference>
<dbReference type="RefSeq" id="WP_092021665.1">
    <property type="nucleotide sequence ID" value="NZ_FOUE01000002.1"/>
</dbReference>
<protein>
    <submittedName>
        <fullName evidence="1">Uncharacterized protein</fullName>
    </submittedName>
</protein>
<sequence>MSSGYDLYQSQAFRDELEKCQVFYLKHPRGGHYNDGFELLGVIETGSAEELLALLGILGVPHTLHKQKPECWCPPPLEIGGETLWLEYENRFECFGFPAYVTVGTSNNTVEFNFNSISCYDVTLDDVKRAVAFEEALRSQGILKN</sequence>
<accession>A0A1I4P295</accession>
<gene>
    <name evidence="1" type="ORF">SAMN04487963_1771</name>
</gene>
<dbReference type="AlphaFoldDB" id="A0A1I4P295"/>
<proteinExistence type="predicted"/>
<name>A0A1I4P295_9GAMM</name>
<reference evidence="2" key="1">
    <citation type="submission" date="2016-10" db="EMBL/GenBank/DDBJ databases">
        <authorList>
            <person name="Varghese N."/>
            <person name="Submissions S."/>
        </authorList>
    </citation>
    <scope>NUCLEOTIDE SEQUENCE [LARGE SCALE GENOMIC DNA]</scope>
    <source>
        <strain evidence="2">CGMCC 1.7061</strain>
    </source>
</reference>
<evidence type="ECO:0000313" key="2">
    <source>
        <dbReference type="Proteomes" id="UP000198519"/>
    </source>
</evidence>